<name>D3R0Z1_MAGIU</name>
<sequence length="107" mass="12431">MMDSYMILKKIEQRLKDLSTSEYEKMQDAIDNSKIFDELVVQLKILIEKCLREDNNALAIKALVLLADNIDCAEDMSATEKFITCLQDENLLSQKTYKAFYDNLIKK</sequence>
<accession>D3R0Z1</accession>
<dbReference type="EMBL" id="CP001850">
    <property type="protein sequence ID" value="ADC90752.1"/>
    <property type="molecule type" value="Genomic_DNA"/>
</dbReference>
<dbReference type="KEGG" id="clo:HMPREF0868_0521"/>
<dbReference type="HOGENOM" id="CLU_2206830_0_0_9"/>
<proteinExistence type="predicted"/>
<protein>
    <submittedName>
        <fullName evidence="1">Uncharacterized protein</fullName>
    </submittedName>
</protein>
<keyword evidence="2" id="KW-1185">Reference proteome</keyword>
<dbReference type="STRING" id="699246.HMPREF0868_0521"/>
<gene>
    <name evidence="1" type="ordered locus">HMPREF0868_0521</name>
</gene>
<dbReference type="Proteomes" id="UP000008234">
    <property type="component" value="Chromosome"/>
</dbReference>
<dbReference type="AlphaFoldDB" id="D3R0Z1"/>
<reference evidence="2" key="1">
    <citation type="submission" date="2009-12" db="EMBL/GenBank/DDBJ databases">
        <title>Sequence of Clostridiales genomosp. BVAB3 str. UPII9-5.</title>
        <authorList>
            <person name="Madupu R."/>
            <person name="Durkin A.S."/>
            <person name="Torralba M."/>
            <person name="Methe B."/>
            <person name="Sutton G.G."/>
            <person name="Strausberg R.L."/>
            <person name="Nelson K.E."/>
        </authorList>
    </citation>
    <scope>NUCLEOTIDE SEQUENCE [LARGE SCALE GENOMIC DNA]</scope>
    <source>
        <strain evidence="2">UPII9-5</strain>
    </source>
</reference>
<evidence type="ECO:0000313" key="2">
    <source>
        <dbReference type="Proteomes" id="UP000008234"/>
    </source>
</evidence>
<organism evidence="1 2">
    <name type="scientific">Mageeibacillus indolicus (strain UPII9-5)</name>
    <name type="common">Clostridiales genomosp. BVAB3 (strain UPII9-5)</name>
    <dbReference type="NCBI Taxonomy" id="699246"/>
    <lineage>
        <taxon>Bacteria</taxon>
        <taxon>Bacillati</taxon>
        <taxon>Bacillota</taxon>
        <taxon>Clostridia</taxon>
        <taxon>Eubacteriales</taxon>
        <taxon>Oscillospiraceae</taxon>
        <taxon>Mageeibacillus</taxon>
    </lineage>
</organism>
<evidence type="ECO:0000313" key="1">
    <source>
        <dbReference type="EMBL" id="ADC90752.1"/>
    </source>
</evidence>